<reference evidence="4 5" key="1">
    <citation type="submission" date="2019-01" db="EMBL/GenBank/DDBJ databases">
        <title>Lacibacter sp. strain TTM-7.</title>
        <authorList>
            <person name="Chen W.-M."/>
        </authorList>
    </citation>
    <scope>NUCLEOTIDE SEQUENCE [LARGE SCALE GENOMIC DNA]</scope>
    <source>
        <strain evidence="4 5">TTM-7</strain>
    </source>
</reference>
<dbReference type="OrthoDB" id="9812065at2"/>
<dbReference type="CDD" id="cd10917">
    <property type="entry name" value="CE4_NodB_like_6s_7s"/>
    <property type="match status" value="1"/>
</dbReference>
<dbReference type="InterPro" id="IPR050248">
    <property type="entry name" value="Polysacc_deacetylase_ArnD"/>
</dbReference>
<organism evidence="4 5">
    <name type="scientific">Lacibacter luteus</name>
    <dbReference type="NCBI Taxonomy" id="2508719"/>
    <lineage>
        <taxon>Bacteria</taxon>
        <taxon>Pseudomonadati</taxon>
        <taxon>Bacteroidota</taxon>
        <taxon>Chitinophagia</taxon>
        <taxon>Chitinophagales</taxon>
        <taxon>Chitinophagaceae</taxon>
        <taxon>Lacibacter</taxon>
    </lineage>
</organism>
<dbReference type="GO" id="GO:0016020">
    <property type="term" value="C:membrane"/>
    <property type="evidence" value="ECO:0007669"/>
    <property type="project" value="TreeGrafter"/>
</dbReference>
<dbReference type="PROSITE" id="PS51677">
    <property type="entry name" value="NODB"/>
    <property type="match status" value="1"/>
</dbReference>
<evidence type="ECO:0000313" key="4">
    <source>
        <dbReference type="EMBL" id="RXK59326.1"/>
    </source>
</evidence>
<dbReference type="GO" id="GO:0046872">
    <property type="term" value="F:metal ion binding"/>
    <property type="evidence" value="ECO:0007669"/>
    <property type="project" value="UniProtKB-KW"/>
</dbReference>
<dbReference type="Proteomes" id="UP000290204">
    <property type="component" value="Unassembled WGS sequence"/>
</dbReference>
<dbReference type="InterPro" id="IPR002509">
    <property type="entry name" value="NODB_dom"/>
</dbReference>
<proteinExistence type="predicted"/>
<dbReference type="GO" id="GO:0005975">
    <property type="term" value="P:carbohydrate metabolic process"/>
    <property type="evidence" value="ECO:0007669"/>
    <property type="project" value="InterPro"/>
</dbReference>
<dbReference type="EMBL" id="SDHW01000004">
    <property type="protein sequence ID" value="RXK59326.1"/>
    <property type="molecule type" value="Genomic_DNA"/>
</dbReference>
<dbReference type="SUPFAM" id="SSF88713">
    <property type="entry name" value="Glycoside hydrolase/deacetylase"/>
    <property type="match status" value="1"/>
</dbReference>
<dbReference type="PANTHER" id="PTHR10587">
    <property type="entry name" value="GLYCOSYL TRANSFERASE-RELATED"/>
    <property type="match status" value="1"/>
</dbReference>
<evidence type="ECO:0000256" key="2">
    <source>
        <dbReference type="ARBA" id="ARBA00022801"/>
    </source>
</evidence>
<sequence>MLYITTTPWWLRMLFPSKLTWRIPTKEKILYLTFDDGPNAIATPFVLAELKKYNAKATFFCIGNNVQQEPELYKQLFIEGHRIGNHTHDHLNGFHTKDEVWLNNIKEAAKWIDSDLFRPPYGKIKAFQAKVLQESNPPFKVIMWSVLSADFDEKNSPQKCFQFVKNNAKPGSIVVFHDSDKAFPNLRYALPETLKFYADKGYRFEVIP</sequence>
<gene>
    <name evidence="4" type="ORF">ESA94_14395</name>
</gene>
<dbReference type="RefSeq" id="WP_129131630.1">
    <property type="nucleotide sequence ID" value="NZ_SDHW01000004.1"/>
</dbReference>
<dbReference type="AlphaFoldDB" id="A0A4Q1CHD8"/>
<keyword evidence="5" id="KW-1185">Reference proteome</keyword>
<evidence type="ECO:0000259" key="3">
    <source>
        <dbReference type="PROSITE" id="PS51677"/>
    </source>
</evidence>
<keyword evidence="1" id="KW-0479">Metal-binding</keyword>
<dbReference type="Gene3D" id="3.20.20.370">
    <property type="entry name" value="Glycoside hydrolase/deacetylase"/>
    <property type="match status" value="1"/>
</dbReference>
<dbReference type="InterPro" id="IPR011330">
    <property type="entry name" value="Glyco_hydro/deAcase_b/a-brl"/>
</dbReference>
<name>A0A4Q1CHD8_9BACT</name>
<keyword evidence="2" id="KW-0378">Hydrolase</keyword>
<accession>A0A4Q1CHD8</accession>
<comment type="caution">
    <text evidence="4">The sequence shown here is derived from an EMBL/GenBank/DDBJ whole genome shotgun (WGS) entry which is preliminary data.</text>
</comment>
<dbReference type="PANTHER" id="PTHR10587:SF133">
    <property type="entry name" value="CHITIN DEACETYLASE 1-RELATED"/>
    <property type="match status" value="1"/>
</dbReference>
<dbReference type="Pfam" id="PF01522">
    <property type="entry name" value="Polysacc_deac_1"/>
    <property type="match status" value="1"/>
</dbReference>
<evidence type="ECO:0000313" key="5">
    <source>
        <dbReference type="Proteomes" id="UP000290204"/>
    </source>
</evidence>
<protein>
    <submittedName>
        <fullName evidence="4">Polysaccharide deacetylase family protein</fullName>
    </submittedName>
</protein>
<evidence type="ECO:0000256" key="1">
    <source>
        <dbReference type="ARBA" id="ARBA00022723"/>
    </source>
</evidence>
<feature type="domain" description="NodB homology" evidence="3">
    <location>
        <begin position="28"/>
        <end position="205"/>
    </location>
</feature>
<dbReference type="GO" id="GO:0016810">
    <property type="term" value="F:hydrolase activity, acting on carbon-nitrogen (but not peptide) bonds"/>
    <property type="evidence" value="ECO:0007669"/>
    <property type="project" value="InterPro"/>
</dbReference>